<comment type="subcellular location">
    <subcellularLocation>
        <location evidence="6">Cell membrane</location>
        <topology evidence="6">Multi-pass membrane protein</topology>
    </subcellularLocation>
    <subcellularLocation>
        <location evidence="1">Membrane</location>
        <topology evidence="1">Multi-pass membrane protein</topology>
    </subcellularLocation>
</comment>
<gene>
    <name evidence="7" type="ORF">SAMN05216262_12541</name>
</gene>
<keyword evidence="4 6" id="KW-1133">Transmembrane helix</keyword>
<feature type="transmembrane region" description="Helical" evidence="6">
    <location>
        <begin position="196"/>
        <end position="214"/>
    </location>
</feature>
<comment type="similarity">
    <text evidence="2 6">Belongs to the 4-toluene sulfonate uptake permease (TSUP) (TC 2.A.102) family.</text>
</comment>
<evidence type="ECO:0000256" key="3">
    <source>
        <dbReference type="ARBA" id="ARBA00022692"/>
    </source>
</evidence>
<feature type="transmembrane region" description="Helical" evidence="6">
    <location>
        <begin position="12"/>
        <end position="41"/>
    </location>
</feature>
<accession>A0A1H7TIT9</accession>
<dbReference type="OrthoDB" id="8478323at2"/>
<dbReference type="EMBL" id="FOBI01000025">
    <property type="protein sequence ID" value="SEL84409.1"/>
    <property type="molecule type" value="Genomic_DNA"/>
</dbReference>
<evidence type="ECO:0000313" key="8">
    <source>
        <dbReference type="Proteomes" id="UP000199297"/>
    </source>
</evidence>
<dbReference type="GO" id="GO:0005886">
    <property type="term" value="C:plasma membrane"/>
    <property type="evidence" value="ECO:0007669"/>
    <property type="project" value="UniProtKB-SubCell"/>
</dbReference>
<evidence type="ECO:0000256" key="4">
    <source>
        <dbReference type="ARBA" id="ARBA00022989"/>
    </source>
</evidence>
<reference evidence="8" key="1">
    <citation type="submission" date="2016-10" db="EMBL/GenBank/DDBJ databases">
        <authorList>
            <person name="Varghese N."/>
            <person name="Submissions S."/>
        </authorList>
    </citation>
    <scope>NUCLEOTIDE SEQUENCE [LARGE SCALE GENOMIC DNA]</scope>
    <source>
        <strain evidence="8">CGMCC 1.9127</strain>
    </source>
</reference>
<proteinExistence type="inferred from homology"/>
<dbReference type="RefSeq" id="WP_085286093.1">
    <property type="nucleotide sequence ID" value="NZ_FOBI01000025.1"/>
</dbReference>
<evidence type="ECO:0000313" key="7">
    <source>
        <dbReference type="EMBL" id="SEL84409.1"/>
    </source>
</evidence>
<evidence type="ECO:0000256" key="6">
    <source>
        <dbReference type="RuleBase" id="RU363041"/>
    </source>
</evidence>
<keyword evidence="6" id="KW-1003">Cell membrane</keyword>
<evidence type="ECO:0000256" key="1">
    <source>
        <dbReference type="ARBA" id="ARBA00004141"/>
    </source>
</evidence>
<evidence type="ECO:0000256" key="2">
    <source>
        <dbReference type="ARBA" id="ARBA00009142"/>
    </source>
</evidence>
<feature type="transmembrane region" description="Helical" evidence="6">
    <location>
        <begin position="134"/>
        <end position="158"/>
    </location>
</feature>
<feature type="transmembrane region" description="Helical" evidence="6">
    <location>
        <begin position="47"/>
        <end position="66"/>
    </location>
</feature>
<organism evidence="7 8">
    <name type="scientific">Colwellia chukchiensis</name>
    <dbReference type="NCBI Taxonomy" id="641665"/>
    <lineage>
        <taxon>Bacteria</taxon>
        <taxon>Pseudomonadati</taxon>
        <taxon>Pseudomonadota</taxon>
        <taxon>Gammaproteobacteria</taxon>
        <taxon>Alteromonadales</taxon>
        <taxon>Colwelliaceae</taxon>
        <taxon>Colwellia</taxon>
    </lineage>
</organism>
<feature type="transmembrane region" description="Helical" evidence="6">
    <location>
        <begin position="170"/>
        <end position="190"/>
    </location>
</feature>
<keyword evidence="3 6" id="KW-0812">Transmembrane</keyword>
<feature type="transmembrane region" description="Helical" evidence="6">
    <location>
        <begin position="78"/>
        <end position="102"/>
    </location>
</feature>
<dbReference type="Pfam" id="PF01925">
    <property type="entry name" value="TauE"/>
    <property type="match status" value="1"/>
</dbReference>
<dbReference type="AlphaFoldDB" id="A0A1H7TIT9"/>
<dbReference type="Proteomes" id="UP000199297">
    <property type="component" value="Unassembled WGS sequence"/>
</dbReference>
<sequence length="248" mass="26935">MELNEITFDASLIHYTLLLFGSFVATLTGSLLGIGGGFIILGLLSSLFPISVMIPLLAAVLACIDLNRAIAFKAHLQVTIFHSFFIGCVVGVIGGAILFVSLPEKLIGTGLGLLILLSLVKPSYRVNWTFKYPFVWVGTIHAFLSSMFGYGGLLQAVLIRKRLGNLQITATLATCFLMLELLKVSSYAIAGFDYQPYIGVIIASAFGAIPASILGKKLAHRVSHKLYRTVQKIIIILIASNILFRVWT</sequence>
<protein>
    <recommendedName>
        <fullName evidence="6">Probable membrane transporter protein</fullName>
    </recommendedName>
</protein>
<dbReference type="InterPro" id="IPR002781">
    <property type="entry name" value="TM_pro_TauE-like"/>
</dbReference>
<name>A0A1H7TIT9_9GAMM</name>
<keyword evidence="5 6" id="KW-0472">Membrane</keyword>
<evidence type="ECO:0000256" key="5">
    <source>
        <dbReference type="ARBA" id="ARBA00023136"/>
    </source>
</evidence>
<keyword evidence="8" id="KW-1185">Reference proteome</keyword>